<dbReference type="EMBL" id="BMNG01000008">
    <property type="protein sequence ID" value="GGO46753.1"/>
    <property type="molecule type" value="Genomic_DNA"/>
</dbReference>
<feature type="region of interest" description="Disordered" evidence="1">
    <location>
        <begin position="1"/>
        <end position="34"/>
    </location>
</feature>
<gene>
    <name evidence="2" type="ORF">GCM10012286_38360</name>
</gene>
<organism evidence="2 3">
    <name type="scientific">Streptomyces lasiicapitis</name>
    <dbReference type="NCBI Taxonomy" id="1923961"/>
    <lineage>
        <taxon>Bacteria</taxon>
        <taxon>Bacillati</taxon>
        <taxon>Actinomycetota</taxon>
        <taxon>Actinomycetes</taxon>
        <taxon>Kitasatosporales</taxon>
        <taxon>Streptomycetaceae</taxon>
        <taxon>Streptomyces</taxon>
    </lineage>
</organism>
<proteinExistence type="predicted"/>
<evidence type="ECO:0000256" key="1">
    <source>
        <dbReference type="SAM" id="MobiDB-lite"/>
    </source>
</evidence>
<sequence length="266" mass="26941">MDRAEARRGEGGEDAGVRGDPVRDARAAAQAGGDQVEGVAPVDLGAGRAAGRTAVVAADEELARREVDGVEVVEDLAYLAGAGVDVVLRAVAVEADRVGAAAEAGELVEDAGQGAVGGQLGEFRDWGRGGGAGEDGFSFWLAGTVRGEGLPGRRMLGGIEAAPGDRQAQRLRWSFSRERRTTAAIATETAAMATAVRSAVRTTPPVSAATTVPVLIETAGTVARRRAGAGSVGAFGAWWWAGGGVGLSGYLGRNTAVLSSSTRLGM</sequence>
<evidence type="ECO:0000313" key="3">
    <source>
        <dbReference type="Proteomes" id="UP000656881"/>
    </source>
</evidence>
<reference evidence="3" key="1">
    <citation type="journal article" date="2019" name="Int. J. Syst. Evol. Microbiol.">
        <title>The Global Catalogue of Microorganisms (GCM) 10K type strain sequencing project: providing services to taxonomists for standard genome sequencing and annotation.</title>
        <authorList>
            <consortium name="The Broad Institute Genomics Platform"/>
            <consortium name="The Broad Institute Genome Sequencing Center for Infectious Disease"/>
            <person name="Wu L."/>
            <person name="Ma J."/>
        </authorList>
    </citation>
    <scope>NUCLEOTIDE SEQUENCE [LARGE SCALE GENOMIC DNA]</scope>
    <source>
        <strain evidence="3">CGMCC 4.7349</strain>
    </source>
</reference>
<name>A0ABQ2M4B0_9ACTN</name>
<accession>A0ABQ2M4B0</accession>
<protein>
    <submittedName>
        <fullName evidence="2">Uncharacterized protein</fullName>
    </submittedName>
</protein>
<comment type="caution">
    <text evidence="2">The sequence shown here is derived from an EMBL/GenBank/DDBJ whole genome shotgun (WGS) entry which is preliminary data.</text>
</comment>
<feature type="compositionally biased region" description="Basic and acidic residues" evidence="1">
    <location>
        <begin position="1"/>
        <end position="26"/>
    </location>
</feature>
<evidence type="ECO:0000313" key="2">
    <source>
        <dbReference type="EMBL" id="GGO46753.1"/>
    </source>
</evidence>
<dbReference type="Proteomes" id="UP000656881">
    <property type="component" value="Unassembled WGS sequence"/>
</dbReference>
<keyword evidence="3" id="KW-1185">Reference proteome</keyword>